<evidence type="ECO:0000313" key="3">
    <source>
        <dbReference type="Proteomes" id="UP000192927"/>
    </source>
</evidence>
<organism evidence="2 3">
    <name type="scientific">Lasallia pustulata</name>
    <dbReference type="NCBI Taxonomy" id="136370"/>
    <lineage>
        <taxon>Eukaryota</taxon>
        <taxon>Fungi</taxon>
        <taxon>Dikarya</taxon>
        <taxon>Ascomycota</taxon>
        <taxon>Pezizomycotina</taxon>
        <taxon>Lecanoromycetes</taxon>
        <taxon>OSLEUM clade</taxon>
        <taxon>Umbilicariomycetidae</taxon>
        <taxon>Umbilicariales</taxon>
        <taxon>Umbilicariaceae</taxon>
        <taxon>Lasallia</taxon>
    </lineage>
</organism>
<feature type="compositionally biased region" description="Polar residues" evidence="1">
    <location>
        <begin position="591"/>
        <end position="600"/>
    </location>
</feature>
<feature type="region of interest" description="Disordered" evidence="1">
    <location>
        <begin position="658"/>
        <end position="699"/>
    </location>
</feature>
<sequence length="854" mass="93697">MAADDVESLSEGLRDDQPPIHPVPAMQGAFEESMMETLNDIDDSSPPDRYSTADSVSRRKILLEQEEYERTVAGRWKQKPGEKFHPLWKLVAQISFGMHLLQQALAKSDEEVIKILQTHVDEVDGFLERTTEDFDLAQEDINERIRYLRLPLEHGHVFDTMLNDRSFRTAIVEGNEKIEHIVDRTAAAMKDALKDVQKGLDATRELTKYLTRLDRQWDQRSDEHESVYLAMIGNTEGWSQAFQHLQHKGSTLGVALMRLGGIIAELQRRAGIASRKNLVPMKPVQGKYYVERPSPSMSSRHSLSPPVTPNKPLPTAPDSMAQAVQSVTSQKHPNIIHTRMSSRNSSQAQPKLHKNPSKKVVQVETISSVPQATAAKIPARKTSSSGKPRSLTRKLSFFKDQPENDSTHVVSSPNYSSSRKPRVQQSSSPNPDDLSTSTEAANKPLYPERQSPERQSPPVDSQNQVPPSGSHLYDCPSTASNRSVEAIPADPSTKLLQDPSPASVPSASPSDHFQGLAQETGDRTTILFVESHRNRQALSDSWTYPSKAVDTATVHTVRALPLRNYHSSETLQEGAYHPSSNQANVHFHPEQTTSFQNSPTEIHLPPTNSSSPQSSVSASPPHPSTASVPIIAAPPQTRQDSVSAPSDDGDTLRAVPITQVSPQSDQDTFLSPSTQSSAAQPPVLILRPTTDSRTTVPPSNSIGAYNGAASCAPLIDFLLSNPAPTPANRSYVPSAHSRGPSGHSTKSAAAGLHHRHHSGHDSRRPHIIHPSISHEDVKALGRREDGSHNQMVNRRPSGWKRVFSNGLGGHKKSKGENYQVEKMLGLKTGGIDPPRTTGAGKDGVWISRKNFLKT</sequence>
<evidence type="ECO:0000256" key="1">
    <source>
        <dbReference type="SAM" id="MobiDB-lite"/>
    </source>
</evidence>
<feature type="compositionally biased region" description="Low complexity" evidence="1">
    <location>
        <begin position="293"/>
        <end position="305"/>
    </location>
</feature>
<feature type="region of interest" description="Disordered" evidence="1">
    <location>
        <begin position="289"/>
        <end position="514"/>
    </location>
</feature>
<feature type="region of interest" description="Disordered" evidence="1">
    <location>
        <begin position="591"/>
        <end position="629"/>
    </location>
</feature>
<feature type="region of interest" description="Disordered" evidence="1">
    <location>
        <begin position="728"/>
        <end position="767"/>
    </location>
</feature>
<feature type="compositionally biased region" description="Low complexity" evidence="1">
    <location>
        <begin position="671"/>
        <end position="682"/>
    </location>
</feature>
<proteinExistence type="predicted"/>
<reference evidence="3" key="1">
    <citation type="submission" date="2017-03" db="EMBL/GenBank/DDBJ databases">
        <authorList>
            <person name="Sharma R."/>
            <person name="Thines M."/>
        </authorList>
    </citation>
    <scope>NUCLEOTIDE SEQUENCE [LARGE SCALE GENOMIC DNA]</scope>
</reference>
<accession>A0A1W5CWX6</accession>
<dbReference type="EMBL" id="FWEW01000662">
    <property type="protein sequence ID" value="SLM35336.1"/>
    <property type="molecule type" value="Genomic_DNA"/>
</dbReference>
<evidence type="ECO:0000313" key="2">
    <source>
        <dbReference type="EMBL" id="SLM35336.1"/>
    </source>
</evidence>
<feature type="compositionally biased region" description="Low complexity" evidence="1">
    <location>
        <begin position="499"/>
        <end position="510"/>
    </location>
</feature>
<feature type="compositionally biased region" description="Low complexity" evidence="1">
    <location>
        <begin position="605"/>
        <end position="629"/>
    </location>
</feature>
<keyword evidence="3" id="KW-1185">Reference proteome</keyword>
<feature type="region of interest" description="Disordered" evidence="1">
    <location>
        <begin position="1"/>
        <end position="55"/>
    </location>
</feature>
<feature type="compositionally biased region" description="Polar residues" evidence="1">
    <location>
        <begin position="407"/>
        <end position="440"/>
    </location>
</feature>
<feature type="compositionally biased region" description="Polar residues" evidence="1">
    <location>
        <begin position="658"/>
        <end position="670"/>
    </location>
</feature>
<name>A0A1W5CWX6_9LECA</name>
<dbReference type="AlphaFoldDB" id="A0A1W5CWX6"/>
<feature type="compositionally biased region" description="Polar residues" evidence="1">
    <location>
        <begin position="339"/>
        <end position="349"/>
    </location>
</feature>
<protein>
    <submittedName>
        <fullName evidence="2">Uncharacterized protein</fullName>
    </submittedName>
</protein>
<feature type="compositionally biased region" description="Pro residues" evidence="1">
    <location>
        <begin position="306"/>
        <end position="315"/>
    </location>
</feature>
<feature type="compositionally biased region" description="Polar residues" evidence="1">
    <location>
        <begin position="689"/>
        <end position="699"/>
    </location>
</feature>
<feature type="compositionally biased region" description="Polar residues" evidence="1">
    <location>
        <begin position="322"/>
        <end position="332"/>
    </location>
</feature>
<dbReference type="Proteomes" id="UP000192927">
    <property type="component" value="Unassembled WGS sequence"/>
</dbReference>
<feature type="compositionally biased region" description="Polar residues" evidence="1">
    <location>
        <begin position="458"/>
        <end position="467"/>
    </location>
</feature>